<dbReference type="EC" id="3.5.99.6" evidence="4"/>
<comment type="pathway">
    <text evidence="4">Amino-sugar metabolism; N-acetylneuraminate degradation; D-fructose 6-phosphate from N-acetylneuraminate: step 5/5.</text>
</comment>
<accession>A0A9Q1UYD0</accession>
<comment type="similarity">
    <text evidence="4">Belongs to the glucosamine/galactosamine-6-phosphate isomerase family. NagB subfamily.</text>
</comment>
<feature type="active site" description="Proton acceptor; for ring-opening step" evidence="4">
    <location>
        <position position="138"/>
    </location>
</feature>
<protein>
    <recommendedName>
        <fullName evidence="4">Glucosamine-6-phosphate deaminase</fullName>
        <ecNumber evidence="4">3.5.99.6</ecNumber>
    </recommendedName>
    <alternativeName>
        <fullName evidence="4">GlcN6P deaminase</fullName>
        <shortName evidence="4">GNPDA</shortName>
    </alternativeName>
    <alternativeName>
        <fullName evidence="4">Glucosamine-6-phosphate isomerase</fullName>
    </alternativeName>
</protein>
<feature type="active site" description="For ring-opening step" evidence="4">
    <location>
        <position position="136"/>
    </location>
</feature>
<feature type="domain" description="Glucosamine/galactosamine-6-phosphate isomerase" evidence="5">
    <location>
        <begin position="11"/>
        <end position="228"/>
    </location>
</feature>
<dbReference type="PROSITE" id="PS01161">
    <property type="entry name" value="GLC_GALNAC_ISOMERASE"/>
    <property type="match status" value="1"/>
</dbReference>
<keyword evidence="3 4" id="KW-0119">Carbohydrate metabolism</keyword>
<dbReference type="Gene3D" id="3.40.50.1360">
    <property type="match status" value="1"/>
</dbReference>
<proteinExistence type="inferred from homology"/>
<comment type="caution">
    <text evidence="4">Lacks conserved residue(s) required for the propagation of feature annotation.</text>
</comment>
<dbReference type="InterPro" id="IPR004547">
    <property type="entry name" value="Glucosamine6P_isomerase"/>
</dbReference>
<feature type="active site" description="For ring-opening step" evidence="4">
    <location>
        <position position="143"/>
    </location>
</feature>
<dbReference type="OrthoDB" id="9791139at2"/>
<dbReference type="PANTHER" id="PTHR11280:SF5">
    <property type="entry name" value="GLUCOSAMINE-6-PHOSPHATE ISOMERASE"/>
    <property type="match status" value="1"/>
</dbReference>
<dbReference type="InterPro" id="IPR018321">
    <property type="entry name" value="Glucosamine6P_isomerase_CS"/>
</dbReference>
<evidence type="ECO:0000256" key="3">
    <source>
        <dbReference type="ARBA" id="ARBA00023277"/>
    </source>
</evidence>
<evidence type="ECO:0000256" key="4">
    <source>
        <dbReference type="HAMAP-Rule" id="MF_01241"/>
    </source>
</evidence>
<sequence length="243" mass="27200">MKILVVNNYEEMSKKAAEILLSQVTSKPNSVLGLATGGTPLGMYKEIINKYNTDTINFSKIKTFNLDEYLGLDKENPQSYYYYMMNNLFKHININLQNVNILNGKSTDTLQECKSFEEKIKNFGGIDLQVLGIGVNGHIGFNEPNTYFEPNTHIVTLDNKTIESNSRFFKSKEEVPTKAISMGIKTIMKSKKILLLASGTSKATAIFKTIHGKINPQVPASILQLHNDVTLILDKDASSKIEQ</sequence>
<reference evidence="6 7" key="1">
    <citation type="submission" date="2015-07" db="EMBL/GenBank/DDBJ databases">
        <title>Draft genome sequences of 17 French Clostridium botulinum group III.</title>
        <authorList>
            <person name="Woudstra C."/>
            <person name="Le Marechal C."/>
            <person name="Souillard R."/>
            <person name="Bayon-Auboyer M.-H."/>
            <person name="Dessouter D."/>
            <person name="Fach P."/>
        </authorList>
    </citation>
    <scope>NUCLEOTIDE SEQUENCE [LARGE SCALE GENOMIC DNA]</scope>
    <source>
        <strain evidence="6 7">12LNRI-CD</strain>
    </source>
</reference>
<comment type="catalytic activity">
    <reaction evidence="1 4">
        <text>alpha-D-glucosamine 6-phosphate + H2O = beta-D-fructose 6-phosphate + NH4(+)</text>
        <dbReference type="Rhea" id="RHEA:12172"/>
        <dbReference type="ChEBI" id="CHEBI:15377"/>
        <dbReference type="ChEBI" id="CHEBI:28938"/>
        <dbReference type="ChEBI" id="CHEBI:57634"/>
        <dbReference type="ChEBI" id="CHEBI:75989"/>
        <dbReference type="EC" id="3.5.99.6"/>
    </reaction>
</comment>
<organism evidence="6 7">
    <name type="scientific">Clostridium botulinum</name>
    <dbReference type="NCBI Taxonomy" id="1491"/>
    <lineage>
        <taxon>Bacteria</taxon>
        <taxon>Bacillati</taxon>
        <taxon>Bacillota</taxon>
        <taxon>Clostridia</taxon>
        <taxon>Eubacteriales</taxon>
        <taxon>Clostridiaceae</taxon>
        <taxon>Clostridium</taxon>
    </lineage>
</organism>
<evidence type="ECO:0000313" key="6">
    <source>
        <dbReference type="EMBL" id="KOA87052.1"/>
    </source>
</evidence>
<dbReference type="CDD" id="cd01399">
    <property type="entry name" value="GlcN6P_deaminase"/>
    <property type="match status" value="1"/>
</dbReference>
<dbReference type="GO" id="GO:0005737">
    <property type="term" value="C:cytoplasm"/>
    <property type="evidence" value="ECO:0007669"/>
    <property type="project" value="TreeGrafter"/>
</dbReference>
<keyword evidence="2 4" id="KW-0378">Hydrolase</keyword>
<dbReference type="SUPFAM" id="SSF100950">
    <property type="entry name" value="NagB/RpiA/CoA transferase-like"/>
    <property type="match status" value="1"/>
</dbReference>
<dbReference type="NCBIfam" id="NF001684">
    <property type="entry name" value="PRK00443.1-4"/>
    <property type="match status" value="1"/>
</dbReference>
<dbReference type="NCBIfam" id="TIGR00502">
    <property type="entry name" value="nagB"/>
    <property type="match status" value="1"/>
</dbReference>
<dbReference type="Pfam" id="PF01182">
    <property type="entry name" value="Glucosamine_iso"/>
    <property type="match status" value="1"/>
</dbReference>
<name>A0A9Q1UYD0_CLOBO</name>
<comment type="function">
    <text evidence="4">Catalyzes the reversible isomerization-deamination of glucosamine 6-phosphate (GlcN6P) to form fructose 6-phosphate (Fru6P) and ammonium ion.</text>
</comment>
<evidence type="ECO:0000256" key="2">
    <source>
        <dbReference type="ARBA" id="ARBA00022801"/>
    </source>
</evidence>
<dbReference type="HAMAP" id="MF_01241">
    <property type="entry name" value="GlcN6P_deamin"/>
    <property type="match status" value="1"/>
</dbReference>
<feature type="active site" description="Proton acceptor; for enolization step" evidence="4">
    <location>
        <position position="67"/>
    </location>
</feature>
<evidence type="ECO:0000259" key="5">
    <source>
        <dbReference type="Pfam" id="PF01182"/>
    </source>
</evidence>
<comment type="caution">
    <text evidence="6">The sequence shown here is derived from an EMBL/GenBank/DDBJ whole genome shotgun (WGS) entry which is preliminary data.</text>
</comment>
<evidence type="ECO:0000313" key="7">
    <source>
        <dbReference type="Proteomes" id="UP000037540"/>
    </source>
</evidence>
<dbReference type="GO" id="GO:0006046">
    <property type="term" value="P:N-acetylglucosamine catabolic process"/>
    <property type="evidence" value="ECO:0007669"/>
    <property type="project" value="UniProtKB-UniRule"/>
</dbReference>
<evidence type="ECO:0000256" key="1">
    <source>
        <dbReference type="ARBA" id="ARBA00000644"/>
    </source>
</evidence>
<dbReference type="GO" id="GO:0019262">
    <property type="term" value="P:N-acetylneuraminate catabolic process"/>
    <property type="evidence" value="ECO:0007669"/>
    <property type="project" value="UniProtKB-UniRule"/>
</dbReference>
<dbReference type="Proteomes" id="UP000037540">
    <property type="component" value="Unassembled WGS sequence"/>
</dbReference>
<dbReference type="PANTHER" id="PTHR11280">
    <property type="entry name" value="GLUCOSAMINE-6-PHOSPHATE ISOMERASE"/>
    <property type="match status" value="1"/>
</dbReference>
<dbReference type="RefSeq" id="WP_013724859.1">
    <property type="nucleotide sequence ID" value="NZ_LGVP01000013.1"/>
</dbReference>
<dbReference type="GO" id="GO:0006043">
    <property type="term" value="P:glucosamine catabolic process"/>
    <property type="evidence" value="ECO:0007669"/>
    <property type="project" value="TreeGrafter"/>
</dbReference>
<dbReference type="FunFam" id="3.40.50.1360:FF:000003">
    <property type="entry name" value="Glucosamine-6-phosphate deaminase"/>
    <property type="match status" value="1"/>
</dbReference>
<gene>
    <name evidence="4" type="primary">nagB</name>
    <name evidence="6" type="ORF">ADU74_07710</name>
</gene>
<dbReference type="EMBL" id="LGVR01000042">
    <property type="protein sequence ID" value="KOA87052.1"/>
    <property type="molecule type" value="Genomic_DNA"/>
</dbReference>
<dbReference type="GO" id="GO:0042802">
    <property type="term" value="F:identical protein binding"/>
    <property type="evidence" value="ECO:0007669"/>
    <property type="project" value="TreeGrafter"/>
</dbReference>
<dbReference type="GO" id="GO:0004342">
    <property type="term" value="F:glucosamine-6-phosphate deaminase activity"/>
    <property type="evidence" value="ECO:0007669"/>
    <property type="project" value="UniProtKB-UniRule"/>
</dbReference>
<dbReference type="InterPro" id="IPR006148">
    <property type="entry name" value="Glc/Gal-6P_isomerase"/>
</dbReference>
<dbReference type="AlphaFoldDB" id="A0A9Q1UYD0"/>
<dbReference type="InterPro" id="IPR037171">
    <property type="entry name" value="NagB/RpiA_transferase-like"/>
</dbReference>
<dbReference type="GO" id="GO:0005975">
    <property type="term" value="P:carbohydrate metabolic process"/>
    <property type="evidence" value="ECO:0007669"/>
    <property type="project" value="InterPro"/>
</dbReference>